<dbReference type="PANTHER" id="PTHR43377">
    <property type="entry name" value="BILIVERDIN REDUCTASE A"/>
    <property type="match status" value="1"/>
</dbReference>
<evidence type="ECO:0000259" key="3">
    <source>
        <dbReference type="Pfam" id="PF22725"/>
    </source>
</evidence>
<evidence type="ECO:0000256" key="1">
    <source>
        <dbReference type="ARBA" id="ARBA00023027"/>
    </source>
</evidence>
<dbReference type="InterPro" id="IPR055170">
    <property type="entry name" value="GFO_IDH_MocA-like_dom"/>
</dbReference>
<dbReference type="EMBL" id="JBHUFL010000003">
    <property type="protein sequence ID" value="MFD1836514.1"/>
    <property type="molecule type" value="Genomic_DNA"/>
</dbReference>
<gene>
    <name evidence="4" type="ORF">ACFSDA_15720</name>
</gene>
<accession>A0ABW4Q277</accession>
<dbReference type="SUPFAM" id="SSF51735">
    <property type="entry name" value="NAD(P)-binding Rossmann-fold domains"/>
    <property type="match status" value="1"/>
</dbReference>
<feature type="domain" description="GFO/IDH/MocA-like oxidoreductase" evidence="3">
    <location>
        <begin position="132"/>
        <end position="241"/>
    </location>
</feature>
<dbReference type="Gene3D" id="3.30.360.10">
    <property type="entry name" value="Dihydrodipicolinate Reductase, domain 2"/>
    <property type="match status" value="1"/>
</dbReference>
<evidence type="ECO:0000313" key="4">
    <source>
        <dbReference type="EMBL" id="MFD1836514.1"/>
    </source>
</evidence>
<name>A0ABW4Q277_9MICO</name>
<keyword evidence="5" id="KW-1185">Reference proteome</keyword>
<organism evidence="4 5">
    <name type="scientific">Brachybacterium rhamnosum</name>
    <dbReference type="NCBI Taxonomy" id="173361"/>
    <lineage>
        <taxon>Bacteria</taxon>
        <taxon>Bacillati</taxon>
        <taxon>Actinomycetota</taxon>
        <taxon>Actinomycetes</taxon>
        <taxon>Micrococcales</taxon>
        <taxon>Dermabacteraceae</taxon>
        <taxon>Brachybacterium</taxon>
    </lineage>
</organism>
<evidence type="ECO:0000313" key="5">
    <source>
        <dbReference type="Proteomes" id="UP001597280"/>
    </source>
</evidence>
<proteinExistence type="predicted"/>
<dbReference type="Pfam" id="PF01408">
    <property type="entry name" value="GFO_IDH_MocA"/>
    <property type="match status" value="1"/>
</dbReference>
<dbReference type="Gene3D" id="3.40.50.720">
    <property type="entry name" value="NAD(P)-binding Rossmann-like Domain"/>
    <property type="match status" value="1"/>
</dbReference>
<dbReference type="InterPro" id="IPR036291">
    <property type="entry name" value="NAD(P)-bd_dom_sf"/>
</dbReference>
<dbReference type="Pfam" id="PF22725">
    <property type="entry name" value="GFO_IDH_MocA_C3"/>
    <property type="match status" value="1"/>
</dbReference>
<dbReference type="InterPro" id="IPR000683">
    <property type="entry name" value="Gfo/Idh/MocA-like_OxRdtase_N"/>
</dbReference>
<feature type="domain" description="Gfo/Idh/MocA-like oxidoreductase N-terminal" evidence="2">
    <location>
        <begin position="10"/>
        <end position="123"/>
    </location>
</feature>
<comment type="caution">
    <text evidence="4">The sequence shown here is derived from an EMBL/GenBank/DDBJ whole genome shotgun (WGS) entry which is preliminary data.</text>
</comment>
<dbReference type="PANTHER" id="PTHR43377:SF1">
    <property type="entry name" value="BILIVERDIN REDUCTASE A"/>
    <property type="match status" value="1"/>
</dbReference>
<protein>
    <submittedName>
        <fullName evidence="4">Gfo/Idh/MocA family protein</fullName>
    </submittedName>
</protein>
<dbReference type="InterPro" id="IPR051450">
    <property type="entry name" value="Gfo/Idh/MocA_Oxidoreductases"/>
</dbReference>
<dbReference type="RefSeq" id="WP_137771707.1">
    <property type="nucleotide sequence ID" value="NZ_BAAAIS010000003.1"/>
</dbReference>
<sequence length="340" mass="36511">MTDPTRPSLRAGLIGLGMMGRHHARNLRALEGVDLVAVADAYGDPHGAAPGYEVLPDVDALIDAGIDYAVVAVPTQFHKDVALRLAEAGVHTLVEKPLAFDISEAEEITAAYEEAGLVGAVGYIERYNPALQEMRRRIAEGQLGEIYQITTRRQGGFPARIADVGVVKDLATHDLDLTAWVAQSSYAQVAATSTRRSGREDEDMVSIAGRLASGTITNHLVNWLSPFKERVTVVTGENGALIGDTVNADLTFIANAEADTNHWDHMASFRGVSEGDAIRYALQRTEPLATEHEAFRDAVLGQGSNIVTMREGLHTVRTVEAVLESAREGTVVVPDPGPEA</sequence>
<keyword evidence="1" id="KW-0520">NAD</keyword>
<dbReference type="Proteomes" id="UP001597280">
    <property type="component" value="Unassembled WGS sequence"/>
</dbReference>
<reference evidence="5" key="1">
    <citation type="journal article" date="2019" name="Int. J. Syst. Evol. Microbiol.">
        <title>The Global Catalogue of Microorganisms (GCM) 10K type strain sequencing project: providing services to taxonomists for standard genome sequencing and annotation.</title>
        <authorList>
            <consortium name="The Broad Institute Genomics Platform"/>
            <consortium name="The Broad Institute Genome Sequencing Center for Infectious Disease"/>
            <person name="Wu L."/>
            <person name="Ma J."/>
        </authorList>
    </citation>
    <scope>NUCLEOTIDE SEQUENCE [LARGE SCALE GENOMIC DNA]</scope>
    <source>
        <strain evidence="5">JCM 11650</strain>
    </source>
</reference>
<dbReference type="SUPFAM" id="SSF55347">
    <property type="entry name" value="Glyceraldehyde-3-phosphate dehydrogenase-like, C-terminal domain"/>
    <property type="match status" value="1"/>
</dbReference>
<evidence type="ECO:0000259" key="2">
    <source>
        <dbReference type="Pfam" id="PF01408"/>
    </source>
</evidence>